<name>A0A1U7PNE1_9BACI</name>
<dbReference type="GO" id="GO:0003723">
    <property type="term" value="F:RNA binding"/>
    <property type="evidence" value="ECO:0007669"/>
    <property type="project" value="InterPro"/>
</dbReference>
<keyword evidence="3" id="KW-0413">Isomerase</keyword>
<evidence type="ECO:0000256" key="5">
    <source>
        <dbReference type="ARBA" id="ARBA00033164"/>
    </source>
</evidence>
<dbReference type="OrthoDB" id="9807829at2"/>
<keyword evidence="8" id="KW-1185">Reference proteome</keyword>
<dbReference type="AlphaFoldDB" id="A0A1U7PNE1"/>
<dbReference type="GO" id="GO:0006396">
    <property type="term" value="P:RNA processing"/>
    <property type="evidence" value="ECO:0007669"/>
    <property type="project" value="UniProtKB-ARBA"/>
</dbReference>
<organism evidence="7 8">
    <name type="scientific">Edaphobacillus lindanitolerans</name>
    <dbReference type="NCBI Taxonomy" id="550447"/>
    <lineage>
        <taxon>Bacteria</taxon>
        <taxon>Bacillati</taxon>
        <taxon>Bacillota</taxon>
        <taxon>Bacilli</taxon>
        <taxon>Bacillales</taxon>
        <taxon>Bacillaceae</taxon>
        <taxon>Edaphobacillus</taxon>
    </lineage>
</organism>
<dbReference type="Gene3D" id="3.30.2350.10">
    <property type="entry name" value="Pseudouridine synthase"/>
    <property type="match status" value="1"/>
</dbReference>
<dbReference type="GO" id="GO:0009982">
    <property type="term" value="F:pseudouridine synthase activity"/>
    <property type="evidence" value="ECO:0007669"/>
    <property type="project" value="InterPro"/>
</dbReference>
<evidence type="ECO:0000313" key="7">
    <source>
        <dbReference type="EMBL" id="SIT92693.1"/>
    </source>
</evidence>
<dbReference type="Proteomes" id="UP000187550">
    <property type="component" value="Unassembled WGS sequence"/>
</dbReference>
<dbReference type="InterPro" id="IPR050188">
    <property type="entry name" value="RluA_PseudoU_synthase"/>
</dbReference>
<comment type="catalytic activity">
    <reaction evidence="1">
        <text>a uridine in RNA = a pseudouridine in RNA</text>
        <dbReference type="Rhea" id="RHEA:48348"/>
        <dbReference type="Rhea" id="RHEA-COMP:12068"/>
        <dbReference type="Rhea" id="RHEA-COMP:12069"/>
        <dbReference type="ChEBI" id="CHEBI:65314"/>
        <dbReference type="ChEBI" id="CHEBI:65315"/>
    </reaction>
</comment>
<dbReference type="PANTHER" id="PTHR21600">
    <property type="entry name" value="MITOCHONDRIAL RNA PSEUDOURIDINE SYNTHASE"/>
    <property type="match status" value="1"/>
</dbReference>
<comment type="similarity">
    <text evidence="2">Belongs to the pseudouridine synthase RluA family.</text>
</comment>
<evidence type="ECO:0000256" key="1">
    <source>
        <dbReference type="ARBA" id="ARBA00000073"/>
    </source>
</evidence>
<evidence type="ECO:0000313" key="8">
    <source>
        <dbReference type="Proteomes" id="UP000187550"/>
    </source>
</evidence>
<dbReference type="GO" id="GO:0001522">
    <property type="term" value="P:pseudouridine synthesis"/>
    <property type="evidence" value="ECO:0007669"/>
    <property type="project" value="InterPro"/>
</dbReference>
<dbReference type="InterPro" id="IPR020103">
    <property type="entry name" value="PsdUridine_synth_cat_dom_sf"/>
</dbReference>
<dbReference type="RefSeq" id="WP_076760077.1">
    <property type="nucleotide sequence ID" value="NZ_FTPL01000005.1"/>
</dbReference>
<dbReference type="Pfam" id="PF00849">
    <property type="entry name" value="PseudoU_synth_2"/>
    <property type="match status" value="1"/>
</dbReference>
<reference evidence="8" key="1">
    <citation type="submission" date="2017-01" db="EMBL/GenBank/DDBJ databases">
        <authorList>
            <person name="Varghese N."/>
            <person name="Submissions S."/>
        </authorList>
    </citation>
    <scope>NUCLEOTIDE SEQUENCE [LARGE SCALE GENOMIC DNA]</scope>
    <source>
        <strain evidence="8">MNA4</strain>
    </source>
</reference>
<sequence length="232" mass="26078">MEIPVIYEDNHLLVVEKPVNVPVQEDQSGDPDLLTLLKQYLKVRYNKPGNVYLGLVHRLDRPVGGVIVFAKTSKAASRLSDAFRRHDVGREYIAAVRGRMGQKAGQLEHYLAKDRKENRVSVVGRGHPEGKKAILDYETVGQSKSLSLLKVRLLTGRPHQIRVQLSASGCPLYGDQKYGANINRPGQQLALWARTLSFEHPVKKEEMVFESLPPPAEPWTRLLLSPEMSGKR</sequence>
<protein>
    <recommendedName>
        <fullName evidence="4">RNA pseudouridylate synthase</fullName>
    </recommendedName>
    <alternativeName>
        <fullName evidence="5">RNA-uridine isomerase</fullName>
    </alternativeName>
</protein>
<feature type="domain" description="Pseudouridine synthase RsuA/RluA-like" evidence="6">
    <location>
        <begin position="11"/>
        <end position="167"/>
    </location>
</feature>
<dbReference type="SUPFAM" id="SSF55120">
    <property type="entry name" value="Pseudouridine synthase"/>
    <property type="match status" value="1"/>
</dbReference>
<proteinExistence type="inferred from homology"/>
<dbReference type="GO" id="GO:0140098">
    <property type="term" value="F:catalytic activity, acting on RNA"/>
    <property type="evidence" value="ECO:0007669"/>
    <property type="project" value="UniProtKB-ARBA"/>
</dbReference>
<dbReference type="CDD" id="cd02869">
    <property type="entry name" value="PseudoU_synth_RluA_like"/>
    <property type="match status" value="1"/>
</dbReference>
<gene>
    <name evidence="7" type="ORF">SAMN05428946_2837</name>
</gene>
<dbReference type="EMBL" id="FTPL01000005">
    <property type="protein sequence ID" value="SIT92693.1"/>
    <property type="molecule type" value="Genomic_DNA"/>
</dbReference>
<evidence type="ECO:0000256" key="2">
    <source>
        <dbReference type="ARBA" id="ARBA00010876"/>
    </source>
</evidence>
<accession>A0A1U7PNE1</accession>
<evidence type="ECO:0000259" key="6">
    <source>
        <dbReference type="Pfam" id="PF00849"/>
    </source>
</evidence>
<evidence type="ECO:0000256" key="4">
    <source>
        <dbReference type="ARBA" id="ARBA00031870"/>
    </source>
</evidence>
<dbReference type="STRING" id="550447.SAMN05428946_2837"/>
<dbReference type="InterPro" id="IPR006145">
    <property type="entry name" value="PsdUridine_synth_RsuA/RluA"/>
</dbReference>
<evidence type="ECO:0000256" key="3">
    <source>
        <dbReference type="ARBA" id="ARBA00023235"/>
    </source>
</evidence>
<dbReference type="PANTHER" id="PTHR21600:SF83">
    <property type="entry name" value="PSEUDOURIDYLATE SYNTHASE RPUSD4, MITOCHONDRIAL"/>
    <property type="match status" value="1"/>
</dbReference>